<evidence type="ECO:0000313" key="2">
    <source>
        <dbReference type="EMBL" id="GAA4892246.1"/>
    </source>
</evidence>
<evidence type="ECO:0000256" key="1">
    <source>
        <dbReference type="SAM" id="MobiDB-lite"/>
    </source>
</evidence>
<protein>
    <submittedName>
        <fullName evidence="2">Uncharacterized protein</fullName>
    </submittedName>
</protein>
<proteinExistence type="predicted"/>
<dbReference type="EMBL" id="BAABLV010000010">
    <property type="protein sequence ID" value="GAA4892246.1"/>
    <property type="molecule type" value="Genomic_DNA"/>
</dbReference>
<organism evidence="2 3">
    <name type="scientific">Tessaracoccus lubricantis</name>
    <dbReference type="NCBI Taxonomy" id="545543"/>
    <lineage>
        <taxon>Bacteria</taxon>
        <taxon>Bacillati</taxon>
        <taxon>Actinomycetota</taxon>
        <taxon>Actinomycetes</taxon>
        <taxon>Propionibacteriales</taxon>
        <taxon>Propionibacteriaceae</taxon>
        <taxon>Tessaracoccus</taxon>
    </lineage>
</organism>
<keyword evidence="3" id="KW-1185">Reference proteome</keyword>
<reference evidence="3" key="1">
    <citation type="journal article" date="2019" name="Int. J. Syst. Evol. Microbiol.">
        <title>The Global Catalogue of Microorganisms (GCM) 10K type strain sequencing project: providing services to taxonomists for standard genome sequencing and annotation.</title>
        <authorList>
            <consortium name="The Broad Institute Genomics Platform"/>
            <consortium name="The Broad Institute Genome Sequencing Center for Infectious Disease"/>
            <person name="Wu L."/>
            <person name="Ma J."/>
        </authorList>
    </citation>
    <scope>NUCLEOTIDE SEQUENCE [LARGE SCALE GENOMIC DNA]</scope>
    <source>
        <strain evidence="3">JCM 19125</strain>
    </source>
</reference>
<gene>
    <name evidence="2" type="ORF">GCM10025789_06550</name>
</gene>
<evidence type="ECO:0000313" key="3">
    <source>
        <dbReference type="Proteomes" id="UP001501521"/>
    </source>
</evidence>
<name>A0ABP9F549_9ACTN</name>
<feature type="region of interest" description="Disordered" evidence="1">
    <location>
        <begin position="68"/>
        <end position="106"/>
    </location>
</feature>
<dbReference type="Proteomes" id="UP001501521">
    <property type="component" value="Unassembled WGS sequence"/>
</dbReference>
<accession>A0ABP9F549</accession>
<sequence>MSVVAYIFKVSGELQEGPKMTSITITLEKTHMRRDAWSQGDIRIIKEDLASLGAVSTARWQVVRALPQHQRPGGGQHPSGLHRFPGLVRAGSSPREVAVARPFQAP</sequence>
<comment type="caution">
    <text evidence="2">The sequence shown here is derived from an EMBL/GenBank/DDBJ whole genome shotgun (WGS) entry which is preliminary data.</text>
</comment>